<reference evidence="4" key="1">
    <citation type="submission" date="2023-07" db="EMBL/GenBank/DDBJ databases">
        <title>Novel species isolated from saline lakes on Tibetan Plateau.</title>
        <authorList>
            <person name="Lu H."/>
        </authorList>
    </citation>
    <scope>NUCLEOTIDE SEQUENCE [LARGE SCALE GENOMIC DNA]</scope>
    <source>
        <strain evidence="4">CAK8W</strain>
    </source>
</reference>
<dbReference type="Proteomes" id="UP001199314">
    <property type="component" value="Unassembled WGS sequence"/>
</dbReference>
<feature type="domain" description="Outer membrane protein beta-barrel" evidence="2">
    <location>
        <begin position="23"/>
        <end position="186"/>
    </location>
</feature>
<evidence type="ECO:0000259" key="2">
    <source>
        <dbReference type="Pfam" id="PF13505"/>
    </source>
</evidence>
<keyword evidence="1" id="KW-0732">Signal</keyword>
<evidence type="ECO:0000313" key="3">
    <source>
        <dbReference type="EMBL" id="MBZ9778843.1"/>
    </source>
</evidence>
<dbReference type="InterPro" id="IPR027385">
    <property type="entry name" value="Beta-barrel_OMP"/>
</dbReference>
<dbReference type="Pfam" id="PF13505">
    <property type="entry name" value="OMP_b-brl"/>
    <property type="match status" value="1"/>
</dbReference>
<sequence>MEFLKKYLSYFKRILWICFIQFLLTFSIQAQTKGVFEKEKWLVEAQTGLSFSWADLALADNSLSLEQEATFENAFKAELNLGINYSLAKNLLTGFNAGVGYLSYDTQQTGLANTFTNYQFGPYLRYYIPLNGLFALFAQSGVDQNFLSSNRYSNTSYFNAYLDLGFSMKLKSKWWISLRFTNLASYYSDDFNFEDRDGFGISNPLKNFIDFPVFGVLYQLD</sequence>
<dbReference type="RefSeq" id="WP_224461194.1">
    <property type="nucleotide sequence ID" value="NZ_JAIQZE010000007.1"/>
</dbReference>
<evidence type="ECO:0000256" key="1">
    <source>
        <dbReference type="ARBA" id="ARBA00022729"/>
    </source>
</evidence>
<protein>
    <submittedName>
        <fullName evidence="3">Porin family protein</fullName>
    </submittedName>
</protein>
<dbReference type="EMBL" id="JAIQZE010000007">
    <property type="protein sequence ID" value="MBZ9778843.1"/>
    <property type="molecule type" value="Genomic_DNA"/>
</dbReference>
<accession>A0ABS7XIP8</accession>
<evidence type="ECO:0000313" key="4">
    <source>
        <dbReference type="Proteomes" id="UP001199314"/>
    </source>
</evidence>
<comment type="caution">
    <text evidence="3">The sequence shown here is derived from an EMBL/GenBank/DDBJ whole genome shotgun (WGS) entry which is preliminary data.</text>
</comment>
<gene>
    <name evidence="3" type="ORF">LB452_07900</name>
</gene>
<name>A0ABS7XIP8_9FLAO</name>
<organism evidence="3 4">
    <name type="scientific">Psychroflexus longus</name>
    <dbReference type="NCBI Taxonomy" id="2873596"/>
    <lineage>
        <taxon>Bacteria</taxon>
        <taxon>Pseudomonadati</taxon>
        <taxon>Bacteroidota</taxon>
        <taxon>Flavobacteriia</taxon>
        <taxon>Flavobacteriales</taxon>
        <taxon>Flavobacteriaceae</taxon>
        <taxon>Psychroflexus</taxon>
    </lineage>
</organism>
<keyword evidence="4" id="KW-1185">Reference proteome</keyword>
<proteinExistence type="predicted"/>